<dbReference type="PANTHER" id="PTHR47016">
    <property type="entry name" value="ATP-DEPENDENT CLP PROTEASE ATP-BINDING SUBUNIT CLPT1, CHLOROPLASTIC"/>
    <property type="match status" value="1"/>
</dbReference>
<reference evidence="5" key="1">
    <citation type="submission" date="2015-07" db="EMBL/GenBank/DDBJ databases">
        <title>Nocardia seriolae U-1 whole genome shotgun sequence.</title>
        <authorList>
            <person name="Imajoh M."/>
            <person name="Fukumoto Y."/>
            <person name="Sukeda M."/>
            <person name="Yamane J."/>
            <person name="Yamasaki K."/>
            <person name="Shimizu M."/>
            <person name="Ohnishi K."/>
            <person name="Oshima S."/>
        </authorList>
    </citation>
    <scope>NUCLEOTIDE SEQUENCE [LARGE SCALE GENOMIC DNA]</scope>
    <source>
        <strain evidence="5">U-1</strain>
    </source>
</reference>
<proteinExistence type="predicted"/>
<dbReference type="Proteomes" id="UP000037179">
    <property type="component" value="Unassembled WGS sequence"/>
</dbReference>
<gene>
    <name evidence="3" type="ORF">NS506_05687</name>
    <name evidence="4" type="ORF">NSK11_contig00073-0039</name>
</gene>
<dbReference type="GO" id="GO:0008233">
    <property type="term" value="F:peptidase activity"/>
    <property type="evidence" value="ECO:0007669"/>
    <property type="project" value="UniProtKB-KW"/>
</dbReference>
<keyword evidence="3" id="KW-0547">Nucleotide-binding</keyword>
<dbReference type="SUPFAM" id="SSF81923">
    <property type="entry name" value="Double Clp-N motif"/>
    <property type="match status" value="1"/>
</dbReference>
<dbReference type="EMBL" id="CP017839">
    <property type="protein sequence ID" value="APA99730.1"/>
    <property type="molecule type" value="Genomic_DNA"/>
</dbReference>
<keyword evidence="5" id="KW-1185">Reference proteome</keyword>
<dbReference type="GeneID" id="93375661"/>
<dbReference type="InterPro" id="IPR004176">
    <property type="entry name" value="Clp_R_N"/>
</dbReference>
<name>A0A0B8NHV5_9NOCA</name>
<dbReference type="InterPro" id="IPR036628">
    <property type="entry name" value="Clp_N_dom_sf"/>
</dbReference>
<evidence type="ECO:0000313" key="5">
    <source>
        <dbReference type="Proteomes" id="UP000037179"/>
    </source>
</evidence>
<feature type="domain" description="Clp R" evidence="2">
    <location>
        <begin position="2"/>
        <end position="145"/>
    </location>
</feature>
<evidence type="ECO:0000313" key="4">
    <source>
        <dbReference type="EMBL" id="GAP30161.1"/>
    </source>
</evidence>
<dbReference type="AlphaFoldDB" id="A0A0B8NHV5"/>
<dbReference type="Gene3D" id="1.10.1780.10">
    <property type="entry name" value="Clp, N-terminal domain"/>
    <property type="match status" value="2"/>
</dbReference>
<protein>
    <submittedName>
        <fullName evidence="3">ATP-dependent Clp protease ATP-binding subunit ClpC1</fullName>
    </submittedName>
</protein>
<dbReference type="GO" id="GO:0005524">
    <property type="term" value="F:ATP binding"/>
    <property type="evidence" value="ECO:0007669"/>
    <property type="project" value="UniProtKB-KW"/>
</dbReference>
<keyword evidence="3" id="KW-0067">ATP-binding</keyword>
<keyword evidence="1" id="KW-0677">Repeat</keyword>
<evidence type="ECO:0000313" key="6">
    <source>
        <dbReference type="Proteomes" id="UP000180166"/>
    </source>
</evidence>
<dbReference type="PANTHER" id="PTHR47016:SF5">
    <property type="entry name" value="CLP DOMAIN SUPERFAMILY PROTEIN"/>
    <property type="match status" value="1"/>
</dbReference>
<keyword evidence="3" id="KW-0378">Hydrolase</keyword>
<evidence type="ECO:0000256" key="1">
    <source>
        <dbReference type="PROSITE-ProRule" id="PRU01251"/>
    </source>
</evidence>
<reference evidence="4 5" key="2">
    <citation type="journal article" date="2016" name="Genome Announc.">
        <title>Draft Genome Sequence of Erythromycin- and Oxytetracycline-Sensitive Nocardia seriolae Strain U-1 (NBRC 110359).</title>
        <authorList>
            <person name="Imajoh M."/>
            <person name="Sukeda M."/>
            <person name="Shimizu M."/>
            <person name="Yamane J."/>
            <person name="Ohnishi K."/>
            <person name="Oshima S."/>
        </authorList>
    </citation>
    <scope>NUCLEOTIDE SEQUENCE [LARGE SCALE GENOMIC DNA]</scope>
    <source>
        <strain evidence="4 5">U-1</strain>
    </source>
</reference>
<dbReference type="RefSeq" id="WP_033088810.1">
    <property type="nucleotide sequence ID" value="NZ_AP017900.1"/>
</dbReference>
<keyword evidence="3" id="KW-0645">Protease</keyword>
<dbReference type="Proteomes" id="UP000180166">
    <property type="component" value="Chromosome"/>
</dbReference>
<evidence type="ECO:0000313" key="3">
    <source>
        <dbReference type="EMBL" id="APA99730.1"/>
    </source>
</evidence>
<dbReference type="KEGG" id="nsr:NS506_05687"/>
<accession>A0A0B8NHV5</accession>
<organism evidence="4 5">
    <name type="scientific">Nocardia seriolae</name>
    <dbReference type="NCBI Taxonomy" id="37332"/>
    <lineage>
        <taxon>Bacteria</taxon>
        <taxon>Bacillati</taxon>
        <taxon>Actinomycetota</taxon>
        <taxon>Actinomycetes</taxon>
        <taxon>Mycobacteriales</taxon>
        <taxon>Nocardiaceae</taxon>
        <taxon>Nocardia</taxon>
    </lineage>
</organism>
<dbReference type="InterPro" id="IPR044217">
    <property type="entry name" value="CLPT1/2"/>
</dbReference>
<dbReference type="EMBL" id="BBYQ01000073">
    <property type="protein sequence ID" value="GAP30161.1"/>
    <property type="molecule type" value="Genomic_DNA"/>
</dbReference>
<dbReference type="PROSITE" id="PS51903">
    <property type="entry name" value="CLP_R"/>
    <property type="match status" value="1"/>
</dbReference>
<dbReference type="OrthoDB" id="3628183at2"/>
<dbReference type="Pfam" id="PF02861">
    <property type="entry name" value="Clp_N"/>
    <property type="match status" value="1"/>
</dbReference>
<reference evidence="3 6" key="3">
    <citation type="submission" date="2016-10" db="EMBL/GenBank/DDBJ databases">
        <title>Genome sequence of Nocardia seriolae strain EM150506, isolated from Anguila japonica.</title>
        <authorList>
            <person name="Han H.-J."/>
        </authorList>
    </citation>
    <scope>NUCLEOTIDE SEQUENCE [LARGE SCALE GENOMIC DNA]</scope>
    <source>
        <strain evidence="3 6">EM150506</strain>
    </source>
</reference>
<evidence type="ECO:0000259" key="2">
    <source>
        <dbReference type="PROSITE" id="PS51903"/>
    </source>
</evidence>
<dbReference type="GO" id="GO:0006508">
    <property type="term" value="P:proteolysis"/>
    <property type="evidence" value="ECO:0007669"/>
    <property type="project" value="UniProtKB-KW"/>
</dbReference>
<sequence>MFERFTDTARHVIVASQEEARGLGHDWIGTEHLLLGILRVGDPIAGRTLAGLGLDLSGTRDRVEQAVGIGEHRPPAGHIPFTPRSKKILEMSLREAMRLQHNHIGPEHILLALVEEGSGVAPQVLLSLGATPEDVRTRVIAAIGANPATGASSPSESDLYQRLSALEARVAELERRLGPESGTEAGDVGA</sequence>